<evidence type="ECO:0000256" key="4">
    <source>
        <dbReference type="ARBA" id="ARBA00022679"/>
    </source>
</evidence>
<evidence type="ECO:0000256" key="2">
    <source>
        <dbReference type="ARBA" id="ARBA00005189"/>
    </source>
</evidence>
<comment type="pathway">
    <text evidence="2">Lipid metabolism.</text>
</comment>
<protein>
    <recommendedName>
        <fullName evidence="5">phosphoethanolamine N-methyltransferase</fullName>
        <ecNumber evidence="5">2.1.1.103</ecNumber>
    </recommendedName>
</protein>
<reference evidence="9" key="1">
    <citation type="journal article" date="2015" name="Sci. Rep.">
        <title>Spliced leader RNA trans-splicing discovered in copepods.</title>
        <authorList>
            <person name="Yang F."/>
            <person name="Xu D."/>
            <person name="Zhuang Y."/>
            <person name="Yi X."/>
            <person name="Huang Y."/>
            <person name="Chen H."/>
            <person name="Lin S."/>
            <person name="Campbell D.A."/>
            <person name="Sturm N.R."/>
            <person name="Liu G."/>
            <person name="Zhang H."/>
        </authorList>
    </citation>
    <scope>NUCLEOTIDE SEQUENCE</scope>
</reference>
<accession>A0A0U2M9Z9</accession>
<organism evidence="9">
    <name type="scientific">Pseudodiaptomus poplesia</name>
    <dbReference type="NCBI Taxonomy" id="213370"/>
    <lineage>
        <taxon>Eukaryota</taxon>
        <taxon>Metazoa</taxon>
        <taxon>Ecdysozoa</taxon>
        <taxon>Arthropoda</taxon>
        <taxon>Crustacea</taxon>
        <taxon>Multicrustacea</taxon>
        <taxon>Hexanauplia</taxon>
        <taxon>Copepoda</taxon>
        <taxon>Calanoida</taxon>
        <taxon>Pseudodiaptomidae</taxon>
        <taxon>Pseudodiaptomus</taxon>
    </lineage>
</organism>
<dbReference type="InterPro" id="IPR025714">
    <property type="entry name" value="Methyltranfer_dom"/>
</dbReference>
<feature type="domain" description="Methyltransferase" evidence="8">
    <location>
        <begin position="69"/>
        <end position="179"/>
    </location>
</feature>
<keyword evidence="4 9" id="KW-0808">Transferase</keyword>
<dbReference type="EC" id="2.1.1.103" evidence="5"/>
<proteinExistence type="evidence at transcript level"/>
<sequence>MPPLNESQNSVEIEQVVHDQDTAKVQKWLDHNQYSKNGILRYEKIFGRTFVSTGGEKTTRKYTEMLDLKPGMQVLDICCGTGGSAFLMAREYEVSVHGVDLSTNMLQLANNYRAEMEPEVKHRVQFHEEDVTKMSYPTEFYNCVYSRDAIMHIPNKLALYKKFYETLNPGGKVLVTDYCIGSRDYSPKFGEYLKDRGYHLVTVDEYGQILVDAGFKKVKAIDTTDMFLEVLHEELDHFLAIEKEFVEEFSKEDFDWIVKGWKIKIERRGQGEQRWGLVMGTK</sequence>
<comment type="catalytic activity">
    <reaction evidence="7">
        <text>N-methylethanolamine phosphate + S-adenosyl-L-methionine = N,N-dimethylethanolamine phosphate + S-adenosyl-L-homocysteine + H(+)</text>
        <dbReference type="Rhea" id="RHEA:25321"/>
        <dbReference type="ChEBI" id="CHEBI:15378"/>
        <dbReference type="ChEBI" id="CHEBI:57781"/>
        <dbReference type="ChEBI" id="CHEBI:57856"/>
        <dbReference type="ChEBI" id="CHEBI:58641"/>
        <dbReference type="ChEBI" id="CHEBI:59789"/>
        <dbReference type="EC" id="2.1.1.103"/>
    </reaction>
    <physiologicalReaction direction="left-to-right" evidence="7">
        <dbReference type="Rhea" id="RHEA:25322"/>
    </physiologicalReaction>
</comment>
<comment type="catalytic activity">
    <reaction evidence="6">
        <text>N,N-dimethylethanolamine phosphate + S-adenosyl-L-methionine = phosphocholine + S-adenosyl-L-homocysteine + H(+)</text>
        <dbReference type="Rhea" id="RHEA:25325"/>
        <dbReference type="ChEBI" id="CHEBI:15378"/>
        <dbReference type="ChEBI" id="CHEBI:57856"/>
        <dbReference type="ChEBI" id="CHEBI:58641"/>
        <dbReference type="ChEBI" id="CHEBI:59789"/>
        <dbReference type="ChEBI" id="CHEBI:295975"/>
        <dbReference type="EC" id="2.1.1.103"/>
    </reaction>
    <physiologicalReaction direction="left-to-right" evidence="6">
        <dbReference type="Rhea" id="RHEA:25326"/>
    </physiologicalReaction>
</comment>
<dbReference type="AlphaFoldDB" id="A0A0U2M9Z9"/>
<comment type="pathway">
    <text evidence="1">Phospholipid metabolism; phosphatidylcholine biosynthesis.</text>
</comment>
<dbReference type="GO" id="GO:0000234">
    <property type="term" value="F:phosphoethanolamine N-methyltransferase activity"/>
    <property type="evidence" value="ECO:0007669"/>
    <property type="project" value="UniProtKB-EC"/>
</dbReference>
<dbReference type="InterPro" id="IPR029063">
    <property type="entry name" value="SAM-dependent_MTases_sf"/>
</dbReference>
<dbReference type="CDD" id="cd02440">
    <property type="entry name" value="AdoMet_MTases"/>
    <property type="match status" value="1"/>
</dbReference>
<dbReference type="EMBL" id="KT754973">
    <property type="protein sequence ID" value="ALS04807.1"/>
    <property type="molecule type" value="mRNA"/>
</dbReference>
<evidence type="ECO:0000313" key="9">
    <source>
        <dbReference type="EMBL" id="ALS04807.1"/>
    </source>
</evidence>
<evidence type="ECO:0000259" key="8">
    <source>
        <dbReference type="Pfam" id="PF13847"/>
    </source>
</evidence>
<evidence type="ECO:0000256" key="1">
    <source>
        <dbReference type="ARBA" id="ARBA00004969"/>
    </source>
</evidence>
<name>A0A0U2M9Z9_9MAXI</name>
<keyword evidence="3 9" id="KW-0489">Methyltransferase</keyword>
<dbReference type="SUPFAM" id="SSF53335">
    <property type="entry name" value="S-adenosyl-L-methionine-dependent methyltransferases"/>
    <property type="match status" value="1"/>
</dbReference>
<evidence type="ECO:0000256" key="5">
    <source>
        <dbReference type="ARBA" id="ARBA00035674"/>
    </source>
</evidence>
<evidence type="ECO:0000256" key="7">
    <source>
        <dbReference type="ARBA" id="ARBA00047841"/>
    </source>
</evidence>
<dbReference type="Pfam" id="PF13847">
    <property type="entry name" value="Methyltransf_31"/>
    <property type="match status" value="1"/>
</dbReference>
<evidence type="ECO:0000256" key="6">
    <source>
        <dbReference type="ARBA" id="ARBA00047619"/>
    </source>
</evidence>
<evidence type="ECO:0000256" key="3">
    <source>
        <dbReference type="ARBA" id="ARBA00022603"/>
    </source>
</evidence>
<dbReference type="Gene3D" id="3.40.50.150">
    <property type="entry name" value="Vaccinia Virus protein VP39"/>
    <property type="match status" value="1"/>
</dbReference>
<dbReference type="PANTHER" id="PTHR44307">
    <property type="entry name" value="PHOSPHOETHANOLAMINE METHYLTRANSFERASE"/>
    <property type="match status" value="1"/>
</dbReference>
<dbReference type="GO" id="GO:0032259">
    <property type="term" value="P:methylation"/>
    <property type="evidence" value="ECO:0007669"/>
    <property type="project" value="UniProtKB-KW"/>
</dbReference>
<dbReference type="PANTHER" id="PTHR44307:SF2">
    <property type="entry name" value="PHOSPHOETHANOLAMINE METHYLTRANSFERASE ISOFORM X1"/>
    <property type="match status" value="1"/>
</dbReference>